<keyword evidence="2" id="KW-1133">Transmembrane helix</keyword>
<evidence type="ECO:0000313" key="3">
    <source>
        <dbReference type="EMBL" id="OGK39780.1"/>
    </source>
</evidence>
<name>A0A1F7I8U3_9BACT</name>
<evidence type="ECO:0000313" key="4">
    <source>
        <dbReference type="Proteomes" id="UP000177698"/>
    </source>
</evidence>
<keyword evidence="2" id="KW-0812">Transmembrane</keyword>
<feature type="region of interest" description="Disordered" evidence="1">
    <location>
        <begin position="25"/>
        <end position="52"/>
    </location>
</feature>
<sequence>MSRKTKEEKKLAEYRRRLKHLQQAVQTENLNQPKKSNLIEESRPKEKKSDQVVDPSHKFFNQDLKKSLLFIFLIITLEFIIYFVRIKIY</sequence>
<feature type="transmembrane region" description="Helical" evidence="2">
    <location>
        <begin position="68"/>
        <end position="86"/>
    </location>
</feature>
<proteinExistence type="predicted"/>
<feature type="compositionally biased region" description="Basic and acidic residues" evidence="1">
    <location>
        <begin position="37"/>
        <end position="52"/>
    </location>
</feature>
<dbReference type="AlphaFoldDB" id="A0A1F7I8U3"/>
<gene>
    <name evidence="3" type="ORF">A2954_05140</name>
</gene>
<evidence type="ECO:0000256" key="2">
    <source>
        <dbReference type="SAM" id="Phobius"/>
    </source>
</evidence>
<accession>A0A1F7I8U3</accession>
<keyword evidence="2" id="KW-0472">Membrane</keyword>
<comment type="caution">
    <text evidence="3">The sequence shown here is derived from an EMBL/GenBank/DDBJ whole genome shotgun (WGS) entry which is preliminary data.</text>
</comment>
<feature type="compositionally biased region" description="Polar residues" evidence="1">
    <location>
        <begin position="25"/>
        <end position="35"/>
    </location>
</feature>
<evidence type="ECO:0000256" key="1">
    <source>
        <dbReference type="SAM" id="MobiDB-lite"/>
    </source>
</evidence>
<reference evidence="3 4" key="1">
    <citation type="journal article" date="2016" name="Nat. Commun.">
        <title>Thousands of microbial genomes shed light on interconnected biogeochemical processes in an aquifer system.</title>
        <authorList>
            <person name="Anantharaman K."/>
            <person name="Brown C.T."/>
            <person name="Hug L.A."/>
            <person name="Sharon I."/>
            <person name="Castelle C.J."/>
            <person name="Probst A.J."/>
            <person name="Thomas B.C."/>
            <person name="Singh A."/>
            <person name="Wilkins M.J."/>
            <person name="Karaoz U."/>
            <person name="Brodie E.L."/>
            <person name="Williams K.H."/>
            <person name="Hubbard S.S."/>
            <person name="Banfield J.F."/>
        </authorList>
    </citation>
    <scope>NUCLEOTIDE SEQUENCE [LARGE SCALE GENOMIC DNA]</scope>
</reference>
<protein>
    <submittedName>
        <fullName evidence="3">Uncharacterized protein</fullName>
    </submittedName>
</protein>
<organism evidence="3 4">
    <name type="scientific">Candidatus Roizmanbacteria bacterium RIFCSPLOWO2_01_FULL_37_12</name>
    <dbReference type="NCBI Taxonomy" id="1802056"/>
    <lineage>
        <taxon>Bacteria</taxon>
        <taxon>Candidatus Roizmaniibacteriota</taxon>
    </lineage>
</organism>
<dbReference type="STRING" id="1802056.A2954_05140"/>
<dbReference type="Proteomes" id="UP000177698">
    <property type="component" value="Unassembled WGS sequence"/>
</dbReference>
<dbReference type="EMBL" id="MGAG01000037">
    <property type="protein sequence ID" value="OGK39780.1"/>
    <property type="molecule type" value="Genomic_DNA"/>
</dbReference>